<dbReference type="PIRSF" id="PIRSF001112">
    <property type="entry name" value="Epoxide_hydrolase"/>
    <property type="match status" value="1"/>
</dbReference>
<comment type="caution">
    <text evidence="6">The sequence shown here is derived from an EMBL/GenBank/DDBJ whole genome shotgun (WGS) entry which is preliminary data.</text>
</comment>
<sequence length="382" mass="42322">MIIRPLTIAVPAEVLQDLKHRLSMARWPKALDDASWEDGASLDFLRRLVDHWQNRFNWRAEEARLNQLPQFVGSVDGTDIHFIHQKGVGPAPFPLILTHGWPGSFTEFERILPLLTNPGAHGGDPADAFDVVVPSLPGYGFSSPPLKPGVGSRAIAGLWHELMASLGYERFGAQGGDIGSGVSTWLARLFPDTVLGVHLNYVSAGFRPTLASGEEPTEEERAYQTRVASWAATEGAYSAMHSTKPQTLAFALSDSPVGLAAWISEKFRAWTDCDGDLEGILSLDTILTDISIYWFSGNLNASLRLYKENRLDPLIFAPNERLTPPLGIAHFPKELPIPPRSWVERVADVTRWSEMPKGGHFAALEQPDLLANEIREFFRPLR</sequence>
<dbReference type="PANTHER" id="PTHR21661">
    <property type="entry name" value="EPOXIDE HYDROLASE 1-RELATED"/>
    <property type="match status" value="1"/>
</dbReference>
<dbReference type="RefSeq" id="WP_129417185.1">
    <property type="nucleotide sequence ID" value="NZ_MZMU01000002.1"/>
</dbReference>
<feature type="domain" description="Epoxide hydrolase N-terminal" evidence="5">
    <location>
        <begin position="3"/>
        <end position="108"/>
    </location>
</feature>
<reference evidence="6 7" key="1">
    <citation type="submission" date="2017-03" db="EMBL/GenBank/DDBJ databases">
        <authorList>
            <person name="Safronova V.I."/>
            <person name="Sazanova A.L."/>
            <person name="Chirak E.R."/>
        </authorList>
    </citation>
    <scope>NUCLEOTIDE SEQUENCE [LARGE SCALE GENOMIC DNA]</scope>
    <source>
        <strain evidence="6 7">Tri-43</strain>
    </source>
</reference>
<evidence type="ECO:0000256" key="1">
    <source>
        <dbReference type="ARBA" id="ARBA00010088"/>
    </source>
</evidence>
<dbReference type="GO" id="GO:0097176">
    <property type="term" value="P:epoxide metabolic process"/>
    <property type="evidence" value="ECO:0007669"/>
    <property type="project" value="TreeGrafter"/>
</dbReference>
<dbReference type="AlphaFoldDB" id="A0A4Q1UCX0"/>
<evidence type="ECO:0000313" key="6">
    <source>
        <dbReference type="EMBL" id="RXT29816.1"/>
    </source>
</evidence>
<dbReference type="SUPFAM" id="SSF53474">
    <property type="entry name" value="alpha/beta-Hydrolases"/>
    <property type="match status" value="1"/>
</dbReference>
<name>A0A4Q1UCX0_RHILE</name>
<organism evidence="6 7">
    <name type="scientific">Rhizobium leguminosarum</name>
    <dbReference type="NCBI Taxonomy" id="384"/>
    <lineage>
        <taxon>Bacteria</taxon>
        <taxon>Pseudomonadati</taxon>
        <taxon>Pseudomonadota</taxon>
        <taxon>Alphaproteobacteria</taxon>
        <taxon>Hyphomicrobiales</taxon>
        <taxon>Rhizobiaceae</taxon>
        <taxon>Rhizobium/Agrobacterium group</taxon>
        <taxon>Rhizobium</taxon>
    </lineage>
</organism>
<dbReference type="Pfam" id="PF06441">
    <property type="entry name" value="EHN"/>
    <property type="match status" value="1"/>
</dbReference>
<dbReference type="InterPro" id="IPR029058">
    <property type="entry name" value="AB_hydrolase_fold"/>
</dbReference>
<dbReference type="GO" id="GO:0004301">
    <property type="term" value="F:epoxide hydrolase activity"/>
    <property type="evidence" value="ECO:0007669"/>
    <property type="project" value="TreeGrafter"/>
</dbReference>
<protein>
    <submittedName>
        <fullName evidence="6">Multidrug MFS transporter</fullName>
    </submittedName>
</protein>
<proteinExistence type="inferred from homology"/>
<gene>
    <name evidence="6" type="ORF">B5P46_01715</name>
</gene>
<dbReference type="InterPro" id="IPR016292">
    <property type="entry name" value="Epoxide_hydrolase"/>
</dbReference>
<dbReference type="InterPro" id="IPR000639">
    <property type="entry name" value="Epox_hydrolase-like"/>
</dbReference>
<dbReference type="EMBL" id="MZMU01000002">
    <property type="protein sequence ID" value="RXT29816.1"/>
    <property type="molecule type" value="Genomic_DNA"/>
</dbReference>
<keyword evidence="2" id="KW-0058">Aromatic hydrocarbons catabolism</keyword>
<evidence type="ECO:0000256" key="2">
    <source>
        <dbReference type="ARBA" id="ARBA00022797"/>
    </source>
</evidence>
<dbReference type="PANTHER" id="PTHR21661:SF35">
    <property type="entry name" value="EPOXIDE HYDROLASE"/>
    <property type="match status" value="1"/>
</dbReference>
<evidence type="ECO:0000259" key="5">
    <source>
        <dbReference type="Pfam" id="PF06441"/>
    </source>
</evidence>
<evidence type="ECO:0000313" key="7">
    <source>
        <dbReference type="Proteomes" id="UP000290767"/>
    </source>
</evidence>
<evidence type="ECO:0000256" key="3">
    <source>
        <dbReference type="ARBA" id="ARBA00022801"/>
    </source>
</evidence>
<feature type="active site" description="Nucleophile" evidence="4">
    <location>
        <position position="177"/>
    </location>
</feature>
<dbReference type="PRINTS" id="PR00412">
    <property type="entry name" value="EPOXHYDRLASE"/>
</dbReference>
<comment type="similarity">
    <text evidence="1">Belongs to the peptidase S33 family.</text>
</comment>
<dbReference type="Proteomes" id="UP000290767">
    <property type="component" value="Unassembled WGS sequence"/>
</dbReference>
<accession>A0A4Q1UCX0</accession>
<dbReference type="Gene3D" id="3.40.50.1820">
    <property type="entry name" value="alpha/beta hydrolase"/>
    <property type="match status" value="1"/>
</dbReference>
<dbReference type="InterPro" id="IPR010497">
    <property type="entry name" value="Epoxide_hydro_N"/>
</dbReference>
<evidence type="ECO:0000256" key="4">
    <source>
        <dbReference type="PIRSR" id="PIRSR001112-1"/>
    </source>
</evidence>
<feature type="active site" description="Proton acceptor" evidence="4">
    <location>
        <position position="360"/>
    </location>
</feature>
<keyword evidence="3" id="KW-0378">Hydrolase</keyword>
<feature type="active site" description="Proton donor" evidence="4">
    <location>
        <position position="306"/>
    </location>
</feature>